<organism evidence="3 4">
    <name type="scientific">Flagellimonas pacifica</name>
    <dbReference type="NCBI Taxonomy" id="1247520"/>
    <lineage>
        <taxon>Bacteria</taxon>
        <taxon>Pseudomonadati</taxon>
        <taxon>Bacteroidota</taxon>
        <taxon>Flavobacteriia</taxon>
        <taxon>Flavobacteriales</taxon>
        <taxon>Flavobacteriaceae</taxon>
        <taxon>Flagellimonas</taxon>
    </lineage>
</organism>
<dbReference type="InterPro" id="IPR036938">
    <property type="entry name" value="PAP2/HPO_sf"/>
</dbReference>
<evidence type="ECO:0000313" key="4">
    <source>
        <dbReference type="Proteomes" id="UP000219048"/>
    </source>
</evidence>
<feature type="transmembrane region" description="Helical" evidence="1">
    <location>
        <begin position="106"/>
        <end position="127"/>
    </location>
</feature>
<feature type="transmembrane region" description="Helical" evidence="1">
    <location>
        <begin position="57"/>
        <end position="78"/>
    </location>
</feature>
<dbReference type="SUPFAM" id="SSF48317">
    <property type="entry name" value="Acid phosphatase/Vanadium-dependent haloperoxidase"/>
    <property type="match status" value="1"/>
</dbReference>
<feature type="domain" description="Phosphatidic acid phosphatase type 2/haloperoxidase" evidence="2">
    <location>
        <begin position="59"/>
        <end position="174"/>
    </location>
</feature>
<dbReference type="SMART" id="SM00014">
    <property type="entry name" value="acidPPc"/>
    <property type="match status" value="1"/>
</dbReference>
<dbReference type="AlphaFoldDB" id="A0A285MXG4"/>
<sequence>MLEQLLKWDKDIFTYLNGLGVQEYDEFWTMITEISNWIPLFLLFIVIFILKFPKRKAFFNILTVTSVALFITFLTHLIKIWVKRPRPCNDENLNSFIRILKTPIDYSFFSGHASSSFAITTVVFLLLRNKVKWAWIFFIWPLLFSYSRIYVGVHFPLDILVGALIGTISGILFYKVQGRITVPDTW</sequence>
<feature type="transmembrane region" description="Helical" evidence="1">
    <location>
        <begin position="27"/>
        <end position="50"/>
    </location>
</feature>
<feature type="transmembrane region" description="Helical" evidence="1">
    <location>
        <begin position="159"/>
        <end position="176"/>
    </location>
</feature>
<protein>
    <submittedName>
        <fullName evidence="3">Undecaprenyl-diphosphatase</fullName>
    </submittedName>
</protein>
<gene>
    <name evidence="3" type="ORF">SAMN06265377_3751</name>
</gene>
<name>A0A285MXG4_9FLAO</name>
<evidence type="ECO:0000313" key="3">
    <source>
        <dbReference type="EMBL" id="SNZ01900.1"/>
    </source>
</evidence>
<feature type="transmembrane region" description="Helical" evidence="1">
    <location>
        <begin position="134"/>
        <end position="153"/>
    </location>
</feature>
<keyword evidence="4" id="KW-1185">Reference proteome</keyword>
<keyword evidence="1" id="KW-1133">Transmembrane helix</keyword>
<dbReference type="GO" id="GO:0042392">
    <property type="term" value="F:sphingosine-1-phosphate phosphatase activity"/>
    <property type="evidence" value="ECO:0007669"/>
    <property type="project" value="TreeGrafter"/>
</dbReference>
<dbReference type="PANTHER" id="PTHR14969">
    <property type="entry name" value="SPHINGOSINE-1-PHOSPHATE PHOSPHOHYDROLASE"/>
    <property type="match status" value="1"/>
</dbReference>
<dbReference type="Proteomes" id="UP000219048">
    <property type="component" value="Unassembled WGS sequence"/>
</dbReference>
<dbReference type="Pfam" id="PF01569">
    <property type="entry name" value="PAP2"/>
    <property type="match status" value="1"/>
</dbReference>
<dbReference type="RefSeq" id="WP_097047343.1">
    <property type="nucleotide sequence ID" value="NZ_OBEH01000008.1"/>
</dbReference>
<dbReference type="OrthoDB" id="9789113at2"/>
<dbReference type="InterPro" id="IPR000326">
    <property type="entry name" value="PAP2/HPO"/>
</dbReference>
<keyword evidence="1" id="KW-0472">Membrane</keyword>
<dbReference type="Gene3D" id="1.20.144.10">
    <property type="entry name" value="Phosphatidic acid phosphatase type 2/haloperoxidase"/>
    <property type="match status" value="1"/>
</dbReference>
<keyword evidence="1" id="KW-0812">Transmembrane</keyword>
<dbReference type="PANTHER" id="PTHR14969:SF13">
    <property type="entry name" value="AT30094P"/>
    <property type="match status" value="1"/>
</dbReference>
<reference evidence="4" key="1">
    <citation type="submission" date="2017-09" db="EMBL/GenBank/DDBJ databases">
        <authorList>
            <person name="Varghese N."/>
            <person name="Submissions S."/>
        </authorList>
    </citation>
    <scope>NUCLEOTIDE SEQUENCE [LARGE SCALE GENOMIC DNA]</scope>
    <source>
        <strain evidence="4">DSM 25885</strain>
    </source>
</reference>
<accession>A0A285MXG4</accession>
<proteinExistence type="predicted"/>
<evidence type="ECO:0000256" key="1">
    <source>
        <dbReference type="SAM" id="Phobius"/>
    </source>
</evidence>
<evidence type="ECO:0000259" key="2">
    <source>
        <dbReference type="SMART" id="SM00014"/>
    </source>
</evidence>
<dbReference type="EMBL" id="OBEH01000008">
    <property type="protein sequence ID" value="SNZ01900.1"/>
    <property type="molecule type" value="Genomic_DNA"/>
</dbReference>